<accession>A0A2N7VJI8</accession>
<dbReference type="CDD" id="cd16032">
    <property type="entry name" value="choline-sulfatase"/>
    <property type="match status" value="1"/>
</dbReference>
<dbReference type="OrthoDB" id="9766107at2"/>
<evidence type="ECO:0000259" key="5">
    <source>
        <dbReference type="Pfam" id="PF12411"/>
    </source>
</evidence>
<dbReference type="GO" id="GO:0005737">
    <property type="term" value="C:cytoplasm"/>
    <property type="evidence" value="ECO:0007669"/>
    <property type="project" value="TreeGrafter"/>
</dbReference>
<evidence type="ECO:0000259" key="4">
    <source>
        <dbReference type="Pfam" id="PF00884"/>
    </source>
</evidence>
<dbReference type="PANTHER" id="PTHR45953:SF1">
    <property type="entry name" value="IDURONATE 2-SULFATASE"/>
    <property type="match status" value="1"/>
</dbReference>
<comment type="caution">
    <text evidence="6">The sequence shown here is derived from an EMBL/GenBank/DDBJ whole genome shotgun (WGS) entry which is preliminary data.</text>
</comment>
<comment type="similarity">
    <text evidence="1">Belongs to the sulfatase family.</text>
</comment>
<dbReference type="Gene3D" id="3.40.720.10">
    <property type="entry name" value="Alkaline Phosphatase, subunit A"/>
    <property type="match status" value="1"/>
</dbReference>
<dbReference type="GO" id="GO:0008484">
    <property type="term" value="F:sulfuric ester hydrolase activity"/>
    <property type="evidence" value="ECO:0007669"/>
    <property type="project" value="TreeGrafter"/>
</dbReference>
<dbReference type="Proteomes" id="UP000235616">
    <property type="component" value="Unassembled WGS sequence"/>
</dbReference>
<dbReference type="PROSITE" id="PS00149">
    <property type="entry name" value="SULFATASE_2"/>
    <property type="match status" value="1"/>
</dbReference>
<feature type="domain" description="Sulfatase N-terminal" evidence="4">
    <location>
        <begin position="7"/>
        <end position="351"/>
    </location>
</feature>
<dbReference type="RefSeq" id="WP_102647386.1">
    <property type="nucleotide sequence ID" value="NZ_PNYA01000020.1"/>
</dbReference>
<protein>
    <submittedName>
        <fullName evidence="6">Choline-sulfatase</fullName>
    </submittedName>
</protein>
<name>A0A2N7VJI8_9BURK</name>
<dbReference type="EMBL" id="PNYA01000020">
    <property type="protein sequence ID" value="PMS17267.1"/>
    <property type="molecule type" value="Genomic_DNA"/>
</dbReference>
<dbReference type="SUPFAM" id="SSF53649">
    <property type="entry name" value="Alkaline phosphatase-like"/>
    <property type="match status" value="1"/>
</dbReference>
<proteinExistence type="inferred from homology"/>
<evidence type="ECO:0000313" key="7">
    <source>
        <dbReference type="Proteomes" id="UP000235616"/>
    </source>
</evidence>
<evidence type="ECO:0000256" key="3">
    <source>
        <dbReference type="ARBA" id="ARBA00022801"/>
    </source>
</evidence>
<dbReference type="InterPro" id="IPR025863">
    <property type="entry name" value="Choline_sulf_C_dom"/>
</dbReference>
<dbReference type="Pfam" id="PF12411">
    <property type="entry name" value="Choline_sulf_C"/>
    <property type="match status" value="1"/>
</dbReference>
<feature type="domain" description="Choline sulfatase enzyme C-terminal" evidence="5">
    <location>
        <begin position="455"/>
        <end position="507"/>
    </location>
</feature>
<keyword evidence="3" id="KW-0378">Hydrolase</keyword>
<evidence type="ECO:0000256" key="2">
    <source>
        <dbReference type="ARBA" id="ARBA00022723"/>
    </source>
</evidence>
<gene>
    <name evidence="6" type="primary">betC</name>
    <name evidence="6" type="ORF">C0Z18_21180</name>
</gene>
<keyword evidence="2" id="KW-0479">Metal-binding</keyword>
<reference evidence="6 7" key="1">
    <citation type="submission" date="2018-01" db="EMBL/GenBank/DDBJ databases">
        <title>Whole genome analyses suggest that Burkholderia sensu lato contains two further novel genera in the rhizoxinica-symbiotica group Mycetohabitans gen. nov., and Trinickia gen. nov.: implications for the evolution of diazotrophy and nodulation in the Burkholderiaceae.</title>
        <authorList>
            <person name="Estrada-de los Santos P."/>
            <person name="Palmer M."/>
            <person name="Chavez-Ramirez B."/>
            <person name="Beukes C."/>
            <person name="Steenkamp E.T."/>
            <person name="Hirsch A.M."/>
            <person name="Manyaka P."/>
            <person name="Maluk M."/>
            <person name="Lafos M."/>
            <person name="Crook M."/>
            <person name="Gross E."/>
            <person name="Simon M.F."/>
            <person name="Bueno dos Reis Junior F."/>
            <person name="Poole P.S."/>
            <person name="Venter S.N."/>
            <person name="James E.K."/>
        </authorList>
    </citation>
    <scope>NUCLEOTIDE SEQUENCE [LARGE SCALE GENOMIC DNA]</scope>
    <source>
        <strain evidence="6 7">GIMN1.004</strain>
    </source>
</reference>
<evidence type="ECO:0000256" key="1">
    <source>
        <dbReference type="ARBA" id="ARBA00008779"/>
    </source>
</evidence>
<dbReference type="InterPro" id="IPR017850">
    <property type="entry name" value="Alkaline_phosphatase_core_sf"/>
</dbReference>
<organism evidence="6 7">
    <name type="scientific">Trinickia dabaoshanensis</name>
    <dbReference type="NCBI Taxonomy" id="564714"/>
    <lineage>
        <taxon>Bacteria</taxon>
        <taxon>Pseudomonadati</taxon>
        <taxon>Pseudomonadota</taxon>
        <taxon>Betaproteobacteria</taxon>
        <taxon>Burkholderiales</taxon>
        <taxon>Burkholderiaceae</taxon>
        <taxon>Trinickia</taxon>
    </lineage>
</organism>
<dbReference type="Pfam" id="PF00884">
    <property type="entry name" value="Sulfatase"/>
    <property type="match status" value="1"/>
</dbReference>
<dbReference type="InterPro" id="IPR017785">
    <property type="entry name" value="Choline-sulfatase"/>
</dbReference>
<dbReference type="AlphaFoldDB" id="A0A2N7VJI8"/>
<dbReference type="NCBIfam" id="TIGR03417">
    <property type="entry name" value="chol_sulfatase"/>
    <property type="match status" value="1"/>
</dbReference>
<dbReference type="FunFam" id="3.40.720.10:FF:000032">
    <property type="entry name" value="Choline sulfatase"/>
    <property type="match status" value="1"/>
</dbReference>
<evidence type="ECO:0000313" key="6">
    <source>
        <dbReference type="EMBL" id="PMS17267.1"/>
    </source>
</evidence>
<dbReference type="InterPro" id="IPR024607">
    <property type="entry name" value="Sulfatase_CS"/>
</dbReference>
<dbReference type="InterPro" id="IPR000917">
    <property type="entry name" value="Sulfatase_N"/>
</dbReference>
<keyword evidence="7" id="KW-1185">Reference proteome</keyword>
<dbReference type="PANTHER" id="PTHR45953">
    <property type="entry name" value="IDURONATE 2-SULFATASE"/>
    <property type="match status" value="1"/>
</dbReference>
<sequence length="513" mass="57820">MKPNTGKNILVLMADQLTPSSLRVYGNTVSKTPRIDALARDGVVFDSAYCASPLCAPSRFAFMAGKLPSKIGAYDNAAEFAAQTLTFAHYLRAVGYRTVLSGKMHFCGPDQLHGFEERLTTDIYPADFGWVPDWDRPEVRPSWYHNMSSVLEAGPCVRTNQLDFDDEVTFTVRQKLYDIAREKQAGTDARPFCVVASLTHPHDPYAIPSAYWDLYRDDEIDMPCTTLNPSESDPHSRRLRHVCENDRTPPTDQQIRNARRAYYGALSYVDAQFGAILDTLAATGLADDTIVIVTSDHGDMLGERGLWYKMTFFENAARVPLIVHAPKAYGSHRIKASVSTIDLLPTLVELATGTRETAWPDPIDGRSLVPHLQAEGGHDETFGEYLAEGAIAPIVMIRRGAYKFIHTPADPDQLFDLDADPQELKNLASDPAHAKTVEDFRAEVRRRWNLDALHQEVLASQRRRRFHYAATTQGHIRSWDWQPFIDAGQRYMRNHIELDTLEAMARFPRVTHE</sequence>
<dbReference type="GO" id="GO:0046872">
    <property type="term" value="F:metal ion binding"/>
    <property type="evidence" value="ECO:0007669"/>
    <property type="project" value="UniProtKB-KW"/>
</dbReference>
<dbReference type="PROSITE" id="PS00523">
    <property type="entry name" value="SULFATASE_1"/>
    <property type="match status" value="1"/>
</dbReference>